<reference evidence="1 2" key="1">
    <citation type="submission" date="2019-04" db="EMBL/GenBank/DDBJ databases">
        <title>Fungal friends and foes A comparative genomics study of 23 Aspergillus species from section Flavi.</title>
        <authorList>
            <consortium name="DOE Joint Genome Institute"/>
            <person name="Kjaerbolling I."/>
            <person name="Vesth T.C."/>
            <person name="Frisvad J.C."/>
            <person name="Nybo J.L."/>
            <person name="Theobald S."/>
            <person name="Kildgaard S."/>
            <person name="Petersen T.I."/>
            <person name="Kuo A."/>
            <person name="Sato A."/>
            <person name="Lyhne E.K."/>
            <person name="Kogle M.E."/>
            <person name="Wiebenga A."/>
            <person name="Kun R.S."/>
            <person name="Lubbers R.J."/>
            <person name="Makela M.R."/>
            <person name="Barry K."/>
            <person name="Chovatia M."/>
            <person name="Clum A."/>
            <person name="Daum C."/>
            <person name="Haridas S."/>
            <person name="He G."/>
            <person name="LaButti K."/>
            <person name="Lipzen A."/>
            <person name="Mondo S."/>
            <person name="Pangilinan J."/>
            <person name="Riley R."/>
            <person name="Salamov A."/>
            <person name="Simmons B.A."/>
            <person name="Magnuson J.K."/>
            <person name="Henrissat B."/>
            <person name="Mortensen U.H."/>
            <person name="Larsen T.O."/>
            <person name="De vries R.P."/>
            <person name="Grigoriev I.V."/>
            <person name="Machida M."/>
            <person name="Baker S.E."/>
            <person name="Andersen M.R."/>
        </authorList>
    </citation>
    <scope>NUCLEOTIDE SEQUENCE [LARGE SCALE GENOMIC DNA]</scope>
    <source>
        <strain evidence="1 2">CBS 126849</strain>
    </source>
</reference>
<proteinExistence type="predicted"/>
<evidence type="ECO:0000313" key="1">
    <source>
        <dbReference type="EMBL" id="KAB8223213.1"/>
    </source>
</evidence>
<dbReference type="AlphaFoldDB" id="A0A5N6F1W6"/>
<evidence type="ECO:0000313" key="2">
    <source>
        <dbReference type="Proteomes" id="UP000326799"/>
    </source>
</evidence>
<gene>
    <name evidence="1" type="ORF">BDV33DRAFT_189107</name>
</gene>
<accession>A0A5N6F1W6</accession>
<keyword evidence="2" id="KW-1185">Reference proteome</keyword>
<sequence>MQFKLFVALDMAAPSFEDGHLAKRTCGTLIGEKLNICQEACKALCSAGTAGIASGLCEKACDLGPLKREAAPEPEPSFGQKACDVACDVACNSTVLALEQRKCLEKCVSVIHQCSFPGFHSADRIPCYRRPSVTTRFRENVNVGGNDQKCRYSGDAAYSNRTVHVDLIYTQSRSMMSLGHIHWIAVKL</sequence>
<dbReference type="EMBL" id="ML733407">
    <property type="protein sequence ID" value="KAB8223213.1"/>
    <property type="molecule type" value="Genomic_DNA"/>
</dbReference>
<protein>
    <submittedName>
        <fullName evidence="1">Uncharacterized protein</fullName>
    </submittedName>
</protein>
<name>A0A5N6F1W6_9EURO</name>
<dbReference type="Proteomes" id="UP000326799">
    <property type="component" value="Unassembled WGS sequence"/>
</dbReference>
<organism evidence="1 2">
    <name type="scientific">Aspergillus novoparasiticus</name>
    <dbReference type="NCBI Taxonomy" id="986946"/>
    <lineage>
        <taxon>Eukaryota</taxon>
        <taxon>Fungi</taxon>
        <taxon>Dikarya</taxon>
        <taxon>Ascomycota</taxon>
        <taxon>Pezizomycotina</taxon>
        <taxon>Eurotiomycetes</taxon>
        <taxon>Eurotiomycetidae</taxon>
        <taxon>Eurotiales</taxon>
        <taxon>Aspergillaceae</taxon>
        <taxon>Aspergillus</taxon>
        <taxon>Aspergillus subgen. Circumdati</taxon>
    </lineage>
</organism>